<dbReference type="EMBL" id="JH930476">
    <property type="protein sequence ID" value="EKM51957.1"/>
    <property type="molecule type" value="Genomic_DNA"/>
</dbReference>
<evidence type="ECO:0000313" key="2">
    <source>
        <dbReference type="EMBL" id="EKM51957.1"/>
    </source>
</evidence>
<feature type="compositionally biased region" description="Polar residues" evidence="1">
    <location>
        <begin position="172"/>
        <end position="199"/>
    </location>
</feature>
<proteinExistence type="predicted"/>
<gene>
    <name evidence="2" type="ORF">PHACADRAFT_212568</name>
</gene>
<feature type="region of interest" description="Disordered" evidence="1">
    <location>
        <begin position="361"/>
        <end position="401"/>
    </location>
</feature>
<dbReference type="GeneID" id="18913248"/>
<accession>K5WNR1</accession>
<sequence length="401" mass="43475">MREIKKDPSREFEVWSCRRCELRHKAARTTVTADGDNDIQIIEPPADISRGNLDVSRGTSSARPSTASSQASDLAQLSLSSSHAPAVALPAVVGESIQLDDDDDIVALSGPVAWMPGTAQRSAPQDIRIAEKIPERVEIIDEQRMPTPSVPRAAGTTSSHLPHSIHAEKAPTQPSQAALSAGSATNTTFQKYRSPSSKSAAGPIISPASPQSTTAAPSGRMVTNEPGISSSPHSSSSNVNFDIRAQIAQMRADGRLNPPPSILNDILLPRTSAASSKTLVTPQSEPESGRATTEDTVHEVKLERRESTEDLTMQMRSASVKDWQFASSSLPLLLRRERAVGSGEAQDELDRALELQDRRVTNKQEGCRARERKVRSEKVKKLGPKARAKREQKEVQWVLPQ</sequence>
<feature type="region of interest" description="Disordered" evidence="1">
    <location>
        <begin position="274"/>
        <end position="298"/>
    </location>
</feature>
<reference evidence="2 3" key="1">
    <citation type="journal article" date="2012" name="BMC Genomics">
        <title>Comparative genomics of the white-rot fungi, Phanerochaete carnosa and P. chrysosporium, to elucidate the genetic basis of the distinct wood types they colonize.</title>
        <authorList>
            <person name="Suzuki H."/>
            <person name="MacDonald J."/>
            <person name="Syed K."/>
            <person name="Salamov A."/>
            <person name="Hori C."/>
            <person name="Aerts A."/>
            <person name="Henrissat B."/>
            <person name="Wiebenga A."/>
            <person name="vanKuyk P.A."/>
            <person name="Barry K."/>
            <person name="Lindquist E."/>
            <person name="LaButti K."/>
            <person name="Lapidus A."/>
            <person name="Lucas S."/>
            <person name="Coutinho P."/>
            <person name="Gong Y."/>
            <person name="Samejima M."/>
            <person name="Mahadevan R."/>
            <person name="Abou-Zaid M."/>
            <person name="de Vries R.P."/>
            <person name="Igarashi K."/>
            <person name="Yadav J.S."/>
            <person name="Grigoriev I.V."/>
            <person name="Master E.R."/>
        </authorList>
    </citation>
    <scope>NUCLEOTIDE SEQUENCE [LARGE SCALE GENOMIC DNA]</scope>
    <source>
        <strain evidence="2 3">HHB-10118-sp</strain>
    </source>
</reference>
<dbReference type="InParanoid" id="K5WNR1"/>
<dbReference type="HOGENOM" id="CLU_687173_0_0_1"/>
<evidence type="ECO:0000313" key="3">
    <source>
        <dbReference type="Proteomes" id="UP000008370"/>
    </source>
</evidence>
<feature type="region of interest" description="Disordered" evidence="1">
    <location>
        <begin position="30"/>
        <end position="69"/>
    </location>
</feature>
<dbReference type="Proteomes" id="UP000008370">
    <property type="component" value="Unassembled WGS sequence"/>
</dbReference>
<organism evidence="2 3">
    <name type="scientific">Phanerochaete carnosa (strain HHB-10118-sp)</name>
    <name type="common">White-rot fungus</name>
    <name type="synonym">Peniophora carnosa</name>
    <dbReference type="NCBI Taxonomy" id="650164"/>
    <lineage>
        <taxon>Eukaryota</taxon>
        <taxon>Fungi</taxon>
        <taxon>Dikarya</taxon>
        <taxon>Basidiomycota</taxon>
        <taxon>Agaricomycotina</taxon>
        <taxon>Agaricomycetes</taxon>
        <taxon>Polyporales</taxon>
        <taxon>Phanerochaetaceae</taxon>
        <taxon>Phanerochaete</taxon>
    </lineage>
</organism>
<feature type="compositionally biased region" description="Polar residues" evidence="1">
    <location>
        <begin position="274"/>
        <end position="286"/>
    </location>
</feature>
<feature type="region of interest" description="Disordered" evidence="1">
    <location>
        <begin position="141"/>
        <end position="238"/>
    </location>
</feature>
<keyword evidence="3" id="KW-1185">Reference proteome</keyword>
<evidence type="ECO:0000256" key="1">
    <source>
        <dbReference type="SAM" id="MobiDB-lite"/>
    </source>
</evidence>
<name>K5WNR1_PHACS</name>
<dbReference type="KEGG" id="pco:PHACADRAFT_212568"/>
<dbReference type="AlphaFoldDB" id="K5WNR1"/>
<feature type="compositionally biased region" description="Basic and acidic residues" evidence="1">
    <location>
        <begin position="361"/>
        <end position="380"/>
    </location>
</feature>
<dbReference type="RefSeq" id="XP_007399749.1">
    <property type="nucleotide sequence ID" value="XM_007399687.1"/>
</dbReference>
<protein>
    <submittedName>
        <fullName evidence="2">Uncharacterized protein</fullName>
    </submittedName>
</protein>